<dbReference type="GeneID" id="130494935"/>
<dbReference type="Pfam" id="PF13963">
    <property type="entry name" value="Transpos_assoc"/>
    <property type="match status" value="1"/>
</dbReference>
<organism evidence="5 6">
    <name type="scientific">Raphanus sativus</name>
    <name type="common">Radish</name>
    <name type="synonym">Raphanus raphanistrum var. sativus</name>
    <dbReference type="NCBI Taxonomy" id="3726"/>
    <lineage>
        <taxon>Eukaryota</taxon>
        <taxon>Viridiplantae</taxon>
        <taxon>Streptophyta</taxon>
        <taxon>Embryophyta</taxon>
        <taxon>Tracheophyta</taxon>
        <taxon>Spermatophyta</taxon>
        <taxon>Magnoliopsida</taxon>
        <taxon>eudicotyledons</taxon>
        <taxon>Gunneridae</taxon>
        <taxon>Pentapetalae</taxon>
        <taxon>rosids</taxon>
        <taxon>malvids</taxon>
        <taxon>Brassicales</taxon>
        <taxon>Brassicaceae</taxon>
        <taxon>Brassiceae</taxon>
        <taxon>Raphanus</taxon>
    </lineage>
</organism>
<proteinExistence type="predicted"/>
<name>A0A9W3BRA7_RAPSA</name>
<feature type="domain" description="DUF4218" evidence="2">
    <location>
        <begin position="702"/>
        <end position="815"/>
    </location>
</feature>
<dbReference type="AlphaFoldDB" id="A0A9W3BRA7"/>
<dbReference type="PANTHER" id="PTHR10775:SF183">
    <property type="entry name" value="TRANSPOSON, EN_SPM-LIKE, TRANSPOSASE-ASSOCIATED DOMAIN PROTEIN-RELATED"/>
    <property type="match status" value="1"/>
</dbReference>
<reference evidence="5" key="1">
    <citation type="journal article" date="2019" name="Database">
        <title>The radish genome database (RadishGD): an integrated information resource for radish genomics.</title>
        <authorList>
            <person name="Yu H.J."/>
            <person name="Baek S."/>
            <person name="Lee Y.J."/>
            <person name="Cho A."/>
            <person name="Mun J.H."/>
        </authorList>
    </citation>
    <scope>NUCLEOTIDE SEQUENCE [LARGE SCALE GENOMIC DNA]</scope>
    <source>
        <strain evidence="5">cv. WK10039</strain>
    </source>
</reference>
<evidence type="ECO:0000259" key="1">
    <source>
        <dbReference type="Pfam" id="PF13952"/>
    </source>
</evidence>
<evidence type="ECO:0000313" key="5">
    <source>
        <dbReference type="Proteomes" id="UP000504610"/>
    </source>
</evidence>
<evidence type="ECO:0000259" key="4">
    <source>
        <dbReference type="Pfam" id="PF14438"/>
    </source>
</evidence>
<sequence>MSSSNSNQAMRQWMYARIDPNTNQVSNSFTEGLKSFMAIAKNHVLFAQKQKIFCPCIKCENRKFLDEQTVAGHLYNRGFMANYLVWVAHGENYGVDDHQQHAHENTNTPIDVSMEAQNSYVEMISDAFNDHTSSHISIEEDPNEEAKKFFSLLNASQNPIYDGCREGHSQLSLAARCMTLKTDYNLSEKCMDYIAQMLKDYMPADNTATASYYDTKKLMRSLGLPYKKIDVCQSNCMIFWKNDADLESCKFCGAARFKSAKPGRKKVPFRQMFYLPIADRLKRLYQSKKTASHMRWHKEHYSTQAGNVMSHPSDGEAWKHFNQLYPDFANESRNVYLGLCTDGFNPFGMSGQNYSLWPVILTPYNLPPDMCMKHEFMFLTILIPGPNHPKRSLDVFLQPLIEELNGLWTDGVESYDVSLKQNFTLRAMLLWTISDFPAYAMLSGWTTHGRLACPYCMDDTEAFWLKHGRKTCWFDCHRRFLPKDHSLRRNKKNFRKNKVVDSDPPTIYSGEALWTDHVMGLPKTANCGGEGHPKIAGYGEKHNWHKQSIFWELPYWKHLLLRHNLDVMHIEKNFFDNIINTLLNVQGKTKDNVKSRLDLADICNRKDLHMTNEGKAPVPLFRLSPESKTCLFNWLKKDVKFSDGYSSNLSSSVDFNGGKLSGMKSHDCHVFMQRLLPIAFAELLPSNIHQALSGISLFFRDLCARTLDRDSVEILASNIAIIMCNLEKIFPPSFFDVMEHLSVHLPHEAKLGGPVQFRWMYPFERYMYHLKKKAKNKAKIEGSIVEQYVNEEISDFCSYYFEANIQTKSRNDSRNDDGGGVHNNLFPDISEIFLQGGRGSGKALDVWLDSKDYQRAHSYVLLNCSYLQPFEKLFEEDIKKTHPTTNEAQLFDLKERQFGSWLKKHIGVDTNHSIYPLWLHDLVHGPATKVTSWPIYFCRGYNFHTLDHGKDRSTFNYGVCVKGTSDSSGESECYGIIKQIFELYYPGVVGLRIVLFRCDWYDSTMDKGVRINRSGIVDVNRSRRYGKYDPFIFASQADQVCFISYPRLSQGNKNGGKAGSVDISSRDPFEYLATCHIGHHVEVHLKDGSVYSGVFHASADVENNFGEETFLASDNTTVREEIVTENDLEHLLQLLEVGNATREWQSMMDKTAPNMSYQAWRHDKSSIRVLITFTMQSHQTVQRHGRQEEQETSCF</sequence>
<reference evidence="6" key="2">
    <citation type="submission" date="2025-08" db="UniProtKB">
        <authorList>
            <consortium name="RefSeq"/>
        </authorList>
    </citation>
    <scope>IDENTIFICATION</scope>
    <source>
        <tissue evidence="6">Leaf</tissue>
    </source>
</reference>
<evidence type="ECO:0000259" key="3">
    <source>
        <dbReference type="Pfam" id="PF13963"/>
    </source>
</evidence>
<dbReference type="OrthoDB" id="1111353at2759"/>
<dbReference type="RefSeq" id="XP_056841763.1">
    <property type="nucleotide sequence ID" value="XM_056985783.1"/>
</dbReference>
<dbReference type="InterPro" id="IPR025312">
    <property type="entry name" value="DUF4216"/>
</dbReference>
<dbReference type="KEGG" id="rsz:130494935"/>
<feature type="domain" description="Ataxin 2 SM" evidence="4">
    <location>
        <begin position="1067"/>
        <end position="1105"/>
    </location>
</feature>
<evidence type="ECO:0000313" key="6">
    <source>
        <dbReference type="RefSeq" id="XP_056841763.1"/>
    </source>
</evidence>
<dbReference type="Pfam" id="PF14438">
    <property type="entry name" value="SM-ATX"/>
    <property type="match status" value="1"/>
</dbReference>
<feature type="domain" description="DUF4216" evidence="1">
    <location>
        <begin position="982"/>
        <end position="1049"/>
    </location>
</feature>
<dbReference type="Pfam" id="PF02992">
    <property type="entry name" value="Transposase_21"/>
    <property type="match status" value="1"/>
</dbReference>
<dbReference type="InterPro" id="IPR025452">
    <property type="entry name" value="DUF4218"/>
</dbReference>
<dbReference type="InterPro" id="IPR025852">
    <property type="entry name" value="SM_dom_ATX"/>
</dbReference>
<dbReference type="Pfam" id="PF13960">
    <property type="entry name" value="DUF4218"/>
    <property type="match status" value="1"/>
</dbReference>
<dbReference type="PANTHER" id="PTHR10775">
    <property type="entry name" value="OS08G0208400 PROTEIN"/>
    <property type="match status" value="1"/>
</dbReference>
<feature type="domain" description="Transposase-associated" evidence="3">
    <location>
        <begin position="11"/>
        <end position="91"/>
    </location>
</feature>
<protein>
    <submittedName>
        <fullName evidence="6">Uncharacterized protein LOC130494935</fullName>
    </submittedName>
</protein>
<accession>A0A9W3BRA7</accession>
<evidence type="ECO:0000259" key="2">
    <source>
        <dbReference type="Pfam" id="PF13960"/>
    </source>
</evidence>
<dbReference type="InterPro" id="IPR004242">
    <property type="entry name" value="Transposase_21"/>
</dbReference>
<dbReference type="Proteomes" id="UP000504610">
    <property type="component" value="Chromosome 5"/>
</dbReference>
<dbReference type="Pfam" id="PF13952">
    <property type="entry name" value="DUF4216"/>
    <property type="match status" value="1"/>
</dbReference>
<keyword evidence="5" id="KW-1185">Reference proteome</keyword>
<dbReference type="InterPro" id="IPR029480">
    <property type="entry name" value="Transpos_assoc"/>
</dbReference>
<gene>
    <name evidence="6" type="primary">LOC130494935</name>
</gene>